<sequence length="402" mass="43347">MGSTRTAAGAMSLQPVIIQWGVSSYSGWGVNGLNIALNWIRDDLFAPVCSMPVRTEELALSPLEWQRMGGFLRNSAAFCEQLAPHPEQEIGVSIPVLRGLGNNLVGSRSVGRTVVTGQPTVGVCYLEDTALTDEARERAKACTEILAGSTFVRNTLEGAGIACSRVVLQGVDPTHFHPAPRAGWFRDRFTVFSGGKPETRKGQDLVLLAFRAFARRHPDALLLTAWHSPWPASARSLDANPALAPVEFLPDGRFNAAKWATDNGVAADQVIDLGHVPNADMARILREADVGLFPNRGEGGTNLVAMECMACGVPTVLSANTGHLDLIGDGNVYPLTRQRPVLDQGCDGWGESDVEEIVETLETIWAGREAAARVGERGATFMAGLTWKRYAAEIAEVIRQHL</sequence>
<accession>A0A3S0XJX2</accession>
<dbReference type="PANTHER" id="PTHR46656">
    <property type="entry name" value="PUTATIVE-RELATED"/>
    <property type="match status" value="1"/>
</dbReference>
<evidence type="ECO:0000313" key="2">
    <source>
        <dbReference type="Proteomes" id="UP000280346"/>
    </source>
</evidence>
<dbReference type="EMBL" id="RZIJ01000022">
    <property type="protein sequence ID" value="RUQ66190.1"/>
    <property type="molecule type" value="Genomic_DNA"/>
</dbReference>
<dbReference type="PANTHER" id="PTHR46656:SF3">
    <property type="entry name" value="PUTATIVE-RELATED"/>
    <property type="match status" value="1"/>
</dbReference>
<name>A0A3S0XJX2_9PROT</name>
<dbReference type="SUPFAM" id="SSF53756">
    <property type="entry name" value="UDP-Glycosyltransferase/glycogen phosphorylase"/>
    <property type="match status" value="1"/>
</dbReference>
<dbReference type="GO" id="GO:0016740">
    <property type="term" value="F:transferase activity"/>
    <property type="evidence" value="ECO:0007669"/>
    <property type="project" value="UniProtKB-KW"/>
</dbReference>
<dbReference type="AlphaFoldDB" id="A0A3S0XJX2"/>
<dbReference type="OrthoDB" id="9781738at2"/>
<protein>
    <submittedName>
        <fullName evidence="1">Glycosyltransferase</fullName>
    </submittedName>
</protein>
<dbReference type="Proteomes" id="UP000280346">
    <property type="component" value="Unassembled WGS sequence"/>
</dbReference>
<dbReference type="Pfam" id="PF13692">
    <property type="entry name" value="Glyco_trans_1_4"/>
    <property type="match status" value="1"/>
</dbReference>
<proteinExistence type="predicted"/>
<keyword evidence="2" id="KW-1185">Reference proteome</keyword>
<gene>
    <name evidence="1" type="ORF">EJ913_23360</name>
</gene>
<dbReference type="CDD" id="cd03801">
    <property type="entry name" value="GT4_PimA-like"/>
    <property type="match status" value="1"/>
</dbReference>
<dbReference type="Gene3D" id="3.40.50.2000">
    <property type="entry name" value="Glycogen Phosphorylase B"/>
    <property type="match status" value="1"/>
</dbReference>
<organism evidence="1 2">
    <name type="scientific">Azospirillum doebereinerae</name>
    <dbReference type="NCBI Taxonomy" id="92933"/>
    <lineage>
        <taxon>Bacteria</taxon>
        <taxon>Pseudomonadati</taxon>
        <taxon>Pseudomonadota</taxon>
        <taxon>Alphaproteobacteria</taxon>
        <taxon>Rhodospirillales</taxon>
        <taxon>Azospirillaceae</taxon>
        <taxon>Azospirillum</taxon>
    </lineage>
</organism>
<evidence type="ECO:0000313" key="1">
    <source>
        <dbReference type="EMBL" id="RUQ66190.1"/>
    </source>
</evidence>
<keyword evidence="1" id="KW-0808">Transferase</keyword>
<comment type="caution">
    <text evidence="1">The sequence shown here is derived from an EMBL/GenBank/DDBJ whole genome shotgun (WGS) entry which is preliminary data.</text>
</comment>
<reference evidence="1 2" key="1">
    <citation type="submission" date="2018-12" db="EMBL/GenBank/DDBJ databases">
        <authorList>
            <person name="Yang Y."/>
        </authorList>
    </citation>
    <scope>NUCLEOTIDE SEQUENCE [LARGE SCALE GENOMIC DNA]</scope>
    <source>
        <strain evidence="1 2">GSF71</strain>
    </source>
</reference>